<dbReference type="Pfam" id="PF16859">
    <property type="entry name" value="TetR_C_11"/>
    <property type="match status" value="1"/>
</dbReference>
<keyword evidence="3" id="KW-0804">Transcription</keyword>
<dbReference type="InterPro" id="IPR009057">
    <property type="entry name" value="Homeodomain-like_sf"/>
</dbReference>
<dbReference type="InterPro" id="IPR011075">
    <property type="entry name" value="TetR_C"/>
</dbReference>
<evidence type="ECO:0000256" key="1">
    <source>
        <dbReference type="ARBA" id="ARBA00023015"/>
    </source>
</evidence>
<dbReference type="EMBL" id="JAMTCP010000020">
    <property type="protein sequence ID" value="MCP2259863.1"/>
    <property type="molecule type" value="Genomic_DNA"/>
</dbReference>
<comment type="caution">
    <text evidence="6">The sequence shown here is derived from an EMBL/GenBank/DDBJ whole genome shotgun (WGS) entry which is preliminary data.</text>
</comment>
<evidence type="ECO:0000259" key="5">
    <source>
        <dbReference type="PROSITE" id="PS50977"/>
    </source>
</evidence>
<name>A0ABT1HWH2_STRSD</name>
<proteinExistence type="predicted"/>
<evidence type="ECO:0000256" key="4">
    <source>
        <dbReference type="PROSITE-ProRule" id="PRU00335"/>
    </source>
</evidence>
<evidence type="ECO:0000256" key="3">
    <source>
        <dbReference type="ARBA" id="ARBA00023163"/>
    </source>
</evidence>
<feature type="DNA-binding region" description="H-T-H motif" evidence="4">
    <location>
        <begin position="39"/>
        <end position="58"/>
    </location>
</feature>
<dbReference type="PROSITE" id="PS50977">
    <property type="entry name" value="HTH_TETR_2"/>
    <property type="match status" value="1"/>
</dbReference>
<dbReference type="InterPro" id="IPR050109">
    <property type="entry name" value="HTH-type_TetR-like_transc_reg"/>
</dbReference>
<dbReference type="Gene3D" id="1.10.10.60">
    <property type="entry name" value="Homeodomain-like"/>
    <property type="match status" value="1"/>
</dbReference>
<dbReference type="SUPFAM" id="SSF48498">
    <property type="entry name" value="Tetracyclin repressor-like, C-terminal domain"/>
    <property type="match status" value="1"/>
</dbReference>
<dbReference type="InterPro" id="IPR001647">
    <property type="entry name" value="HTH_TetR"/>
</dbReference>
<dbReference type="PANTHER" id="PTHR30055">
    <property type="entry name" value="HTH-TYPE TRANSCRIPTIONAL REGULATOR RUTR"/>
    <property type="match status" value="1"/>
</dbReference>
<dbReference type="InterPro" id="IPR036271">
    <property type="entry name" value="Tet_transcr_reg_TetR-rel_C_sf"/>
</dbReference>
<organism evidence="6 7">
    <name type="scientific">Streptoalloteichus tenebrarius (strain ATCC 17920 / DSM 40477 / JCM 4838 / CBS 697.72 / NBRC 16177 / NCIMB 11028 / NRRL B-12390 / A12253. 1 / ISP 5477)</name>
    <name type="common">Streptomyces tenebrarius</name>
    <dbReference type="NCBI Taxonomy" id="1933"/>
    <lineage>
        <taxon>Bacteria</taxon>
        <taxon>Bacillati</taxon>
        <taxon>Actinomycetota</taxon>
        <taxon>Actinomycetes</taxon>
        <taxon>Pseudonocardiales</taxon>
        <taxon>Pseudonocardiaceae</taxon>
        <taxon>Streptoalloteichus</taxon>
    </lineage>
</organism>
<sequence>MLGDVANTRSGRPRDERIDSAVRAATVNILNEVGYAALTLEAVAARAGTSKPALRRRWRSRQHLVVDALAATVGTTPTPDTGCTHCDLVAGIQTLTEAFTTKIGRRVLPALVADLADDPDLAEVFLDRYFHPRRATTAEALRRGIERGDLVPDADIDLLLDMLASTTYYRVLFGHLPVTADLAEKVVETVLAGVATAQWRNRHRHPSVL</sequence>
<protein>
    <submittedName>
        <fullName evidence="6">Transcriptional regulator, TetR family</fullName>
    </submittedName>
</protein>
<reference evidence="6 7" key="1">
    <citation type="submission" date="2022-06" db="EMBL/GenBank/DDBJ databases">
        <title>Genomic Encyclopedia of Archaeal and Bacterial Type Strains, Phase II (KMG-II): from individual species to whole genera.</title>
        <authorList>
            <person name="Goeker M."/>
        </authorList>
    </citation>
    <scope>NUCLEOTIDE SEQUENCE [LARGE SCALE GENOMIC DNA]</scope>
    <source>
        <strain evidence="6 7">DSM 40477</strain>
    </source>
</reference>
<dbReference type="PANTHER" id="PTHR30055:SF148">
    <property type="entry name" value="TETR-FAMILY TRANSCRIPTIONAL REGULATOR"/>
    <property type="match status" value="1"/>
</dbReference>
<keyword evidence="1" id="KW-0805">Transcription regulation</keyword>
<dbReference type="Pfam" id="PF00440">
    <property type="entry name" value="TetR_N"/>
    <property type="match status" value="1"/>
</dbReference>
<evidence type="ECO:0000313" key="7">
    <source>
        <dbReference type="Proteomes" id="UP001205311"/>
    </source>
</evidence>
<dbReference type="Proteomes" id="UP001205311">
    <property type="component" value="Unassembled WGS sequence"/>
</dbReference>
<feature type="domain" description="HTH tetR-type" evidence="5">
    <location>
        <begin position="16"/>
        <end position="76"/>
    </location>
</feature>
<dbReference type="Gene3D" id="1.10.357.10">
    <property type="entry name" value="Tetracycline Repressor, domain 2"/>
    <property type="match status" value="1"/>
</dbReference>
<accession>A0ABT1HWH2</accession>
<keyword evidence="7" id="KW-1185">Reference proteome</keyword>
<dbReference type="SUPFAM" id="SSF46689">
    <property type="entry name" value="Homeodomain-like"/>
    <property type="match status" value="1"/>
</dbReference>
<keyword evidence="2 4" id="KW-0238">DNA-binding</keyword>
<evidence type="ECO:0000313" key="6">
    <source>
        <dbReference type="EMBL" id="MCP2259863.1"/>
    </source>
</evidence>
<evidence type="ECO:0000256" key="2">
    <source>
        <dbReference type="ARBA" id="ARBA00023125"/>
    </source>
</evidence>
<gene>
    <name evidence="6" type="ORF">LX15_003572</name>
</gene>